<name>A0ABW6JZ45_9BACI</name>
<evidence type="ECO:0000313" key="2">
    <source>
        <dbReference type="EMBL" id="MFE8697144.1"/>
    </source>
</evidence>
<keyword evidence="1" id="KW-0472">Membrane</keyword>
<proteinExistence type="predicted"/>
<reference evidence="2 3" key="1">
    <citation type="submission" date="2024-08" db="EMBL/GenBank/DDBJ databases">
        <title>Two novel Cytobacillus novel species.</title>
        <authorList>
            <person name="Liu G."/>
        </authorList>
    </citation>
    <scope>NUCLEOTIDE SEQUENCE [LARGE SCALE GENOMIC DNA]</scope>
    <source>
        <strain evidence="2 3">FJAT-53684</strain>
    </source>
</reference>
<sequence length="49" mass="5920">MIIKEWLFPWESNIMIEHPLAMPVFMVIASFLLSIITWMRQRGSRNRND</sequence>
<feature type="transmembrane region" description="Helical" evidence="1">
    <location>
        <begin position="20"/>
        <end position="39"/>
    </location>
</feature>
<protein>
    <submittedName>
        <fullName evidence="2">Uncharacterized protein</fullName>
    </submittedName>
</protein>
<comment type="caution">
    <text evidence="2">The sequence shown here is derived from an EMBL/GenBank/DDBJ whole genome shotgun (WGS) entry which is preliminary data.</text>
</comment>
<organism evidence="2 3">
    <name type="scientific">Cytobacillus mangrovibacter</name>
    <dbReference type="NCBI Taxonomy" id="3299024"/>
    <lineage>
        <taxon>Bacteria</taxon>
        <taxon>Bacillati</taxon>
        <taxon>Bacillota</taxon>
        <taxon>Bacilli</taxon>
        <taxon>Bacillales</taxon>
        <taxon>Bacillaceae</taxon>
        <taxon>Cytobacillus</taxon>
    </lineage>
</organism>
<evidence type="ECO:0000313" key="3">
    <source>
        <dbReference type="Proteomes" id="UP001601058"/>
    </source>
</evidence>
<dbReference type="Proteomes" id="UP001601058">
    <property type="component" value="Unassembled WGS sequence"/>
</dbReference>
<keyword evidence="1" id="KW-1133">Transmembrane helix</keyword>
<keyword evidence="1" id="KW-0812">Transmembrane</keyword>
<accession>A0ABW6JZ45</accession>
<evidence type="ECO:0000256" key="1">
    <source>
        <dbReference type="SAM" id="Phobius"/>
    </source>
</evidence>
<gene>
    <name evidence="2" type="ORF">ACFYKT_12440</name>
</gene>
<dbReference type="RefSeq" id="WP_389219916.1">
    <property type="nucleotide sequence ID" value="NZ_JBIACJ010000006.1"/>
</dbReference>
<keyword evidence="3" id="KW-1185">Reference proteome</keyword>
<dbReference type="EMBL" id="JBIACJ010000006">
    <property type="protein sequence ID" value="MFE8697144.1"/>
    <property type="molecule type" value="Genomic_DNA"/>
</dbReference>